<comment type="subunit">
    <text evidence="3">Homodimer.</text>
</comment>
<keyword evidence="6 11" id="KW-0560">Oxidoreductase</keyword>
<dbReference type="UniPathway" id="UPA00275"/>
<evidence type="ECO:0000313" key="12">
    <source>
        <dbReference type="Proteomes" id="UP000655759"/>
    </source>
</evidence>
<feature type="domain" description="Bacterial bifunctional deaminase-reductase C-terminal" evidence="10">
    <location>
        <begin position="6"/>
        <end position="212"/>
    </location>
</feature>
<evidence type="ECO:0000259" key="10">
    <source>
        <dbReference type="Pfam" id="PF01872"/>
    </source>
</evidence>
<evidence type="ECO:0000313" key="11">
    <source>
        <dbReference type="EMBL" id="CAE6492735.1"/>
    </source>
</evidence>
<dbReference type="PANTHER" id="PTHR38011">
    <property type="entry name" value="DIHYDROFOLATE REDUCTASE FAMILY PROTEIN (AFU_ORTHOLOGUE AFUA_8G06820)"/>
    <property type="match status" value="1"/>
</dbReference>
<evidence type="ECO:0000256" key="3">
    <source>
        <dbReference type="ARBA" id="ARBA00011738"/>
    </source>
</evidence>
<dbReference type="Proteomes" id="UP000655759">
    <property type="component" value="Unassembled WGS sequence"/>
</dbReference>
<dbReference type="PANTHER" id="PTHR38011:SF7">
    <property type="entry name" value="2,5-DIAMINO-6-RIBOSYLAMINO-4(3H)-PYRIMIDINONE 5'-PHOSPHATE REDUCTASE"/>
    <property type="match status" value="1"/>
</dbReference>
<dbReference type="EMBL" id="CAJNAQ010000005">
    <property type="protein sequence ID" value="CAE6492735.1"/>
    <property type="molecule type" value="Genomic_DNA"/>
</dbReference>
<evidence type="ECO:0000256" key="4">
    <source>
        <dbReference type="ARBA" id="ARBA00022619"/>
    </source>
</evidence>
<evidence type="ECO:0000256" key="7">
    <source>
        <dbReference type="ARBA" id="ARBA00047550"/>
    </source>
</evidence>
<dbReference type="EC" id="1.1.1.302" evidence="9"/>
<comment type="pathway">
    <text evidence="1">Cofactor biosynthesis; riboflavin biosynthesis.</text>
</comment>
<comment type="catalytic activity">
    <reaction evidence="7">
        <text>2,5-diamino-6-(1-D-ribitylamino)pyrimidin-4(3H)-one 5'-phosphate + NAD(+) = 2,5-diamino-6-(1-D-ribosylamino)pyrimidin-4(3H)-one 5'-phosphate + NADH + H(+)</text>
        <dbReference type="Rhea" id="RHEA:27274"/>
        <dbReference type="ChEBI" id="CHEBI:15378"/>
        <dbReference type="ChEBI" id="CHEBI:57540"/>
        <dbReference type="ChEBI" id="CHEBI:57945"/>
        <dbReference type="ChEBI" id="CHEBI:58890"/>
        <dbReference type="ChEBI" id="CHEBI:59545"/>
        <dbReference type="EC" id="1.1.1.302"/>
    </reaction>
</comment>
<evidence type="ECO:0000256" key="8">
    <source>
        <dbReference type="ARBA" id="ARBA00049020"/>
    </source>
</evidence>
<comment type="similarity">
    <text evidence="2">Belongs to the HTP reductase family.</text>
</comment>
<dbReference type="GO" id="GO:0008703">
    <property type="term" value="F:5-amino-6-(5-phosphoribosylamino)uracil reductase activity"/>
    <property type="evidence" value="ECO:0007669"/>
    <property type="project" value="InterPro"/>
</dbReference>
<dbReference type="InterPro" id="IPR024072">
    <property type="entry name" value="DHFR-like_dom_sf"/>
</dbReference>
<gene>
    <name evidence="11" type="primary">arfC</name>
    <name evidence="11" type="ORF">NUZ5A_50072</name>
</gene>
<dbReference type="SUPFAM" id="SSF53597">
    <property type="entry name" value="Dihydrofolate reductase-like"/>
    <property type="match status" value="1"/>
</dbReference>
<comment type="catalytic activity">
    <reaction evidence="8">
        <text>2,5-diamino-6-(1-D-ribitylamino)pyrimidin-4(3H)-one 5'-phosphate + NADP(+) = 2,5-diamino-6-(1-D-ribosylamino)pyrimidin-4(3H)-one 5'-phosphate + NADPH + H(+)</text>
        <dbReference type="Rhea" id="RHEA:27278"/>
        <dbReference type="ChEBI" id="CHEBI:15378"/>
        <dbReference type="ChEBI" id="CHEBI:57783"/>
        <dbReference type="ChEBI" id="CHEBI:58349"/>
        <dbReference type="ChEBI" id="CHEBI:58890"/>
        <dbReference type="ChEBI" id="CHEBI:59545"/>
        <dbReference type="EC" id="1.1.1.302"/>
    </reaction>
</comment>
<dbReference type="AlphaFoldDB" id="A0A812F0J1"/>
<reference evidence="11" key="1">
    <citation type="submission" date="2021-02" db="EMBL/GenBank/DDBJ databases">
        <authorList>
            <person name="Han P."/>
        </authorList>
    </citation>
    <scope>NUCLEOTIDE SEQUENCE</scope>
    <source>
        <strain evidence="11">Candidatus Nitrosotenuis uzonensis 5A</strain>
    </source>
</reference>
<comment type="caution">
    <text evidence="11">The sequence shown here is derived from an EMBL/GenBank/DDBJ whole genome shotgun (WGS) entry which is preliminary data.</text>
</comment>
<evidence type="ECO:0000256" key="9">
    <source>
        <dbReference type="NCBIfam" id="TIGR01508"/>
    </source>
</evidence>
<evidence type="ECO:0000256" key="1">
    <source>
        <dbReference type="ARBA" id="ARBA00005104"/>
    </source>
</evidence>
<accession>A0A812F0J1</accession>
<proteinExistence type="inferred from homology"/>
<organism evidence="11 12">
    <name type="scientific">Candidatus Nitrosotenuis uzonensis</name>
    <dbReference type="NCBI Taxonomy" id="1407055"/>
    <lineage>
        <taxon>Archaea</taxon>
        <taxon>Nitrososphaerota</taxon>
        <taxon>Candidatus Nitrosotenuis</taxon>
    </lineage>
</organism>
<dbReference type="Pfam" id="PF01872">
    <property type="entry name" value="RibD_C"/>
    <property type="match status" value="1"/>
</dbReference>
<dbReference type="GO" id="GO:0050661">
    <property type="term" value="F:NADP binding"/>
    <property type="evidence" value="ECO:0007669"/>
    <property type="project" value="InterPro"/>
</dbReference>
<evidence type="ECO:0000256" key="5">
    <source>
        <dbReference type="ARBA" id="ARBA00022857"/>
    </source>
</evidence>
<protein>
    <recommendedName>
        <fullName evidence="9">2,5-diamino-6-(ribosylamino)-4(3H)-pyrimidinone 5'-phosphate reductase</fullName>
        <ecNumber evidence="9">1.1.1.302</ecNumber>
    </recommendedName>
</protein>
<evidence type="ECO:0000256" key="6">
    <source>
        <dbReference type="ARBA" id="ARBA00023002"/>
    </source>
</evidence>
<dbReference type="GO" id="GO:0009231">
    <property type="term" value="P:riboflavin biosynthetic process"/>
    <property type="evidence" value="ECO:0007669"/>
    <property type="project" value="UniProtKB-UniPathway"/>
</dbReference>
<name>A0A812F0J1_9ARCH</name>
<evidence type="ECO:0000256" key="2">
    <source>
        <dbReference type="ARBA" id="ARBA00009723"/>
    </source>
</evidence>
<dbReference type="InterPro" id="IPR002734">
    <property type="entry name" value="RibDG_C"/>
</dbReference>
<dbReference type="NCBIfam" id="TIGR00227">
    <property type="entry name" value="ribD_Cterm"/>
    <property type="match status" value="1"/>
</dbReference>
<keyword evidence="5" id="KW-0521">NADP</keyword>
<dbReference type="NCBIfam" id="TIGR01508">
    <property type="entry name" value="rib_reduct_arch"/>
    <property type="match status" value="1"/>
</dbReference>
<dbReference type="Gene3D" id="3.40.430.10">
    <property type="entry name" value="Dihydrofolate Reductase, subunit A"/>
    <property type="match status" value="1"/>
</dbReference>
<sequence>MERSRPFVIMSAAMSIDGKIATKNGDSKLSSKQDLVRLHRMRANVDAILVGRNTVEVDDPLLTVRYTKGKNPVRIILDSKAQIKPRSKILKTAHIIPTIIVVSKNAPKKNLARLDKYPVEVMVIGDNKVDLRKLLVVLKKRGIKTVLAEGGGTMNWEMVNRRLVDRLVITVTPYLVGGADAITLVEGTGFAKIQNAVKLKLRNVSRQKNELVLYYS</sequence>
<keyword evidence="4" id="KW-0686">Riboflavin biosynthesis</keyword>
<dbReference type="InterPro" id="IPR011549">
    <property type="entry name" value="RibD_C"/>
</dbReference>
<dbReference type="InterPro" id="IPR050765">
    <property type="entry name" value="Riboflavin_Biosynth_HTPR"/>
</dbReference>
<dbReference type="InterPro" id="IPR006401">
    <property type="entry name" value="Rib_reduct_arc"/>
</dbReference>
<dbReference type="RefSeq" id="WP_205098880.1">
    <property type="nucleotide sequence ID" value="NZ_CAJNAQ010000005.1"/>
</dbReference>